<feature type="compositionally biased region" description="Polar residues" evidence="1">
    <location>
        <begin position="1"/>
        <end position="25"/>
    </location>
</feature>
<evidence type="ECO:0000313" key="2">
    <source>
        <dbReference type="EMBL" id="VDN39072.1"/>
    </source>
</evidence>
<organism evidence="2 3">
    <name type="scientific">Cylicostephanus goldi</name>
    <name type="common">Nematode worm</name>
    <dbReference type="NCBI Taxonomy" id="71465"/>
    <lineage>
        <taxon>Eukaryota</taxon>
        <taxon>Metazoa</taxon>
        <taxon>Ecdysozoa</taxon>
        <taxon>Nematoda</taxon>
        <taxon>Chromadorea</taxon>
        <taxon>Rhabditida</taxon>
        <taxon>Rhabditina</taxon>
        <taxon>Rhabditomorpha</taxon>
        <taxon>Strongyloidea</taxon>
        <taxon>Strongylidae</taxon>
        <taxon>Cylicostephanus</taxon>
    </lineage>
</organism>
<dbReference type="Proteomes" id="UP000271889">
    <property type="component" value="Unassembled WGS sequence"/>
</dbReference>
<protein>
    <submittedName>
        <fullName evidence="2">Uncharacterized protein</fullName>
    </submittedName>
</protein>
<dbReference type="AlphaFoldDB" id="A0A3P7R558"/>
<keyword evidence="3" id="KW-1185">Reference proteome</keyword>
<feature type="region of interest" description="Disordered" evidence="1">
    <location>
        <begin position="1"/>
        <end position="102"/>
    </location>
</feature>
<evidence type="ECO:0000313" key="3">
    <source>
        <dbReference type="Proteomes" id="UP000271889"/>
    </source>
</evidence>
<reference evidence="2 3" key="1">
    <citation type="submission" date="2018-11" db="EMBL/GenBank/DDBJ databases">
        <authorList>
            <consortium name="Pathogen Informatics"/>
        </authorList>
    </citation>
    <scope>NUCLEOTIDE SEQUENCE [LARGE SCALE GENOMIC DNA]</scope>
</reference>
<accession>A0A3P7R558</accession>
<sequence>MTGMRNEQMTGMPNEQMTGLPNESLDQPYGSTPDVFPDGQPRYGSTPDVFPDGQPRYGSTPDVFPDGQPRRPTWQGYPYDLQPPPYMSGGRAPPRSRGSEWH</sequence>
<gene>
    <name evidence="2" type="ORF">CGOC_LOCUS13885</name>
</gene>
<name>A0A3P7R558_CYLGO</name>
<dbReference type="EMBL" id="UYRV01136232">
    <property type="protein sequence ID" value="VDN39072.1"/>
    <property type="molecule type" value="Genomic_DNA"/>
</dbReference>
<proteinExistence type="predicted"/>
<evidence type="ECO:0000256" key="1">
    <source>
        <dbReference type="SAM" id="MobiDB-lite"/>
    </source>
</evidence>